<organism evidence="2 3">
    <name type="scientific">Burkholderia pseudomallei (strain 1026b)</name>
    <dbReference type="NCBI Taxonomy" id="884204"/>
    <lineage>
        <taxon>Bacteria</taxon>
        <taxon>Pseudomonadati</taxon>
        <taxon>Pseudomonadota</taxon>
        <taxon>Betaproteobacteria</taxon>
        <taxon>Burkholderiales</taxon>
        <taxon>Burkholderiaceae</taxon>
        <taxon>Burkholderia</taxon>
        <taxon>pseudomallei group</taxon>
    </lineage>
</organism>
<dbReference type="EMBL" id="CP002833">
    <property type="protein sequence ID" value="AFI67921.1"/>
    <property type="molecule type" value="Genomic_DNA"/>
</dbReference>
<dbReference type="Pfam" id="PF13274">
    <property type="entry name" value="SocA_Panacea"/>
    <property type="match status" value="1"/>
</dbReference>
<gene>
    <name evidence="2" type="ordered locus">BP1026B_I3340</name>
</gene>
<dbReference type="InterPro" id="IPR025272">
    <property type="entry name" value="SocA_Panacea"/>
</dbReference>
<protein>
    <recommendedName>
        <fullName evidence="1">Antitoxin SocA-like Panacea domain-containing protein</fullName>
    </recommendedName>
</protein>
<dbReference type="PATRIC" id="fig|884204.6.peg.964"/>
<proteinExistence type="predicted"/>
<reference evidence="2 3" key="1">
    <citation type="journal article" date="2012" name="PLoS ONE">
        <title>Evolution of Burkholderia pseudomallei in recurrent melioidosis.</title>
        <authorList>
            <person name="Hayden H.S."/>
            <person name="Lim R."/>
            <person name="Brittnacher M.J."/>
            <person name="Sims E.H."/>
            <person name="Ramage E.R."/>
            <person name="Fong C."/>
            <person name="Wu Z."/>
            <person name="Crist E."/>
            <person name="Chang J."/>
            <person name="Zhou Y."/>
            <person name="Radey M."/>
            <person name="Rohmer L."/>
            <person name="Haugen E."/>
            <person name="Gillett W."/>
            <person name="Wuthiekanun V."/>
            <person name="Peacock S.J."/>
            <person name="Kaul R."/>
            <person name="Miller S.I."/>
            <person name="Manoil C."/>
            <person name="Jacobs M.A."/>
        </authorList>
    </citation>
    <scope>NUCLEOTIDE SEQUENCE [LARGE SCALE GENOMIC DNA]</scope>
    <source>
        <strain evidence="2 3">1026b</strain>
    </source>
</reference>
<accession>A0A0H3HPI3</accession>
<feature type="domain" description="Antitoxin SocA-like Panacea" evidence="1">
    <location>
        <begin position="30"/>
        <end position="81"/>
    </location>
</feature>
<sequence length="157" mass="17248">MTISALQLAAELIRRSDAQSRPQFTTNLAIQKLAYFCHGWHLALSGEPLVNEPFEAWRFGPVLPGLYHTLKVFSSNPIPANHPLVISQASLPAGSWSGQLIDHVLNVYGGLSTTQLVSISHASDGPWQQVWSQGPSSWITNESIATYFRKLANKPAQ</sequence>
<dbReference type="RefSeq" id="WP_004554070.1">
    <property type="nucleotide sequence ID" value="NC_017831.1"/>
</dbReference>
<dbReference type="AlphaFoldDB" id="A0A0H3HPI3"/>
<evidence type="ECO:0000313" key="2">
    <source>
        <dbReference type="EMBL" id="AFI67921.1"/>
    </source>
</evidence>
<dbReference type="Proteomes" id="UP000010087">
    <property type="component" value="Chromosome 1"/>
</dbReference>
<evidence type="ECO:0000259" key="1">
    <source>
        <dbReference type="Pfam" id="PF13274"/>
    </source>
</evidence>
<evidence type="ECO:0000313" key="3">
    <source>
        <dbReference type="Proteomes" id="UP000010087"/>
    </source>
</evidence>
<name>A0A0H3HPI3_BURP2</name>
<dbReference type="KEGG" id="bpz:BP1026B_I3340"/>